<dbReference type="EMBL" id="BAAALT010000261">
    <property type="protein sequence ID" value="GAA1830132.1"/>
    <property type="molecule type" value="Genomic_DNA"/>
</dbReference>
<sequence length="157" mass="16251">MKLTHAGDRHTSPECPGGHENAFAPRPGILVTETCLRVRGVCHPVSDLAGLSASRGRSRPSAQALSIAAACVAVIGVAAGMGANSIVGSGAIGAVTMCAVAGLGGGASYSWRTRPHELWVRCRGNWVLLYASRDAVAFGKVKRVVFRLLGRLGPATY</sequence>
<comment type="caution">
    <text evidence="3">The sequence shown here is derived from an EMBL/GenBank/DDBJ whole genome shotgun (WGS) entry which is preliminary data.</text>
</comment>
<keyword evidence="2" id="KW-0472">Membrane</keyword>
<keyword evidence="2" id="KW-1133">Transmembrane helix</keyword>
<dbReference type="Pfam" id="PF19744">
    <property type="entry name" value="DUF6232"/>
    <property type="match status" value="1"/>
</dbReference>
<evidence type="ECO:0000313" key="3">
    <source>
        <dbReference type="EMBL" id="GAA1830132.1"/>
    </source>
</evidence>
<feature type="compositionally biased region" description="Basic and acidic residues" evidence="1">
    <location>
        <begin position="1"/>
        <end position="12"/>
    </location>
</feature>
<dbReference type="InterPro" id="IPR045629">
    <property type="entry name" value="DUF6232"/>
</dbReference>
<proteinExistence type="predicted"/>
<name>A0ABP4YVW5_9ACTN</name>
<dbReference type="RefSeq" id="WP_344138817.1">
    <property type="nucleotide sequence ID" value="NZ_BAAALT010000261.1"/>
</dbReference>
<evidence type="ECO:0000256" key="2">
    <source>
        <dbReference type="SAM" id="Phobius"/>
    </source>
</evidence>
<keyword evidence="2" id="KW-0812">Transmembrane</keyword>
<evidence type="ECO:0000256" key="1">
    <source>
        <dbReference type="SAM" id="MobiDB-lite"/>
    </source>
</evidence>
<dbReference type="Proteomes" id="UP001500218">
    <property type="component" value="Unassembled WGS sequence"/>
</dbReference>
<gene>
    <name evidence="3" type="ORF">GCM10009682_56150</name>
</gene>
<evidence type="ECO:0000313" key="4">
    <source>
        <dbReference type="Proteomes" id="UP001500218"/>
    </source>
</evidence>
<reference evidence="4" key="1">
    <citation type="journal article" date="2019" name="Int. J. Syst. Evol. Microbiol.">
        <title>The Global Catalogue of Microorganisms (GCM) 10K type strain sequencing project: providing services to taxonomists for standard genome sequencing and annotation.</title>
        <authorList>
            <consortium name="The Broad Institute Genomics Platform"/>
            <consortium name="The Broad Institute Genome Sequencing Center for Infectious Disease"/>
            <person name="Wu L."/>
            <person name="Ma J."/>
        </authorList>
    </citation>
    <scope>NUCLEOTIDE SEQUENCE [LARGE SCALE GENOMIC DNA]</scope>
    <source>
        <strain evidence="4">JCM 13250</strain>
    </source>
</reference>
<keyword evidence="4" id="KW-1185">Reference proteome</keyword>
<feature type="transmembrane region" description="Helical" evidence="2">
    <location>
        <begin position="64"/>
        <end position="83"/>
    </location>
</feature>
<protein>
    <submittedName>
        <fullName evidence="3">Uncharacterized protein</fullName>
    </submittedName>
</protein>
<accession>A0ABP4YVW5</accession>
<organism evidence="3 4">
    <name type="scientific">Luedemannella flava</name>
    <dbReference type="NCBI Taxonomy" id="349316"/>
    <lineage>
        <taxon>Bacteria</taxon>
        <taxon>Bacillati</taxon>
        <taxon>Actinomycetota</taxon>
        <taxon>Actinomycetes</taxon>
        <taxon>Micromonosporales</taxon>
        <taxon>Micromonosporaceae</taxon>
        <taxon>Luedemannella</taxon>
    </lineage>
</organism>
<feature type="transmembrane region" description="Helical" evidence="2">
    <location>
        <begin position="89"/>
        <end position="111"/>
    </location>
</feature>
<feature type="region of interest" description="Disordered" evidence="1">
    <location>
        <begin position="1"/>
        <end position="20"/>
    </location>
</feature>